<evidence type="ECO:0000259" key="8">
    <source>
        <dbReference type="Pfam" id="PF14850"/>
    </source>
</evidence>
<dbReference type="InterPro" id="IPR050485">
    <property type="entry name" value="Proline_metab_enzyme"/>
</dbReference>
<dbReference type="InterPro" id="IPR041349">
    <property type="entry name" value="PRODH"/>
</dbReference>
<evidence type="ECO:0000256" key="5">
    <source>
        <dbReference type="PIRNR" id="PIRNR000197"/>
    </source>
</evidence>
<keyword evidence="5" id="KW-0238">DNA-binding</keyword>
<dbReference type="Pfam" id="PF00171">
    <property type="entry name" value="Aldedh"/>
    <property type="match status" value="1"/>
</dbReference>
<evidence type="ECO:0000256" key="2">
    <source>
        <dbReference type="ARBA" id="ARBA00023002"/>
    </source>
</evidence>
<dbReference type="InterPro" id="IPR024089">
    <property type="entry name" value="PRODH_PutA_dom_I/II"/>
</dbReference>
<keyword evidence="2 5" id="KW-0560">Oxidoreductase</keyword>
<dbReference type="InterPro" id="IPR015590">
    <property type="entry name" value="Aldehyde_DH_dom"/>
</dbReference>
<dbReference type="InterPro" id="IPR024090">
    <property type="entry name" value="PRODH_PutA_dom_I"/>
</dbReference>
<dbReference type="Gene3D" id="3.20.20.220">
    <property type="match status" value="1"/>
</dbReference>
<comment type="pathway">
    <text evidence="5">Amino-acid degradation; L-proline degradation into L-glutamate; L-glutamate from L-proline: step 1/2.</text>
</comment>
<dbReference type="PIRSF" id="PIRSF000197">
    <property type="entry name" value="Bifunct_PutA"/>
    <property type="match status" value="1"/>
</dbReference>
<proteinExistence type="inferred from homology"/>
<keyword evidence="5" id="KW-0285">Flavoprotein</keyword>
<dbReference type="Gene3D" id="3.40.309.10">
    <property type="entry name" value="Aldehyde Dehydrogenase, Chain A, domain 2"/>
    <property type="match status" value="1"/>
</dbReference>
<dbReference type="InterPro" id="IPR002872">
    <property type="entry name" value="Proline_DH_dom"/>
</dbReference>
<dbReference type="InterPro" id="IPR005933">
    <property type="entry name" value="PutA_C"/>
</dbReference>
<accession>A0ABU7TKF9</accession>
<feature type="domain" description="Proline utilization A proline dehydrogenase N-terminal" evidence="9">
    <location>
        <begin position="29"/>
        <end position="76"/>
    </location>
</feature>
<comment type="similarity">
    <text evidence="5">In the C-terminal section; belongs to the aldehyde dehydrogenase family.</text>
</comment>
<organism evidence="10 11">
    <name type="scientific">Methylobacterium oryzae</name>
    <dbReference type="NCBI Taxonomy" id="334852"/>
    <lineage>
        <taxon>Bacteria</taxon>
        <taxon>Pseudomonadati</taxon>
        <taxon>Pseudomonadota</taxon>
        <taxon>Alphaproteobacteria</taxon>
        <taxon>Hyphomicrobiales</taxon>
        <taxon>Methylobacteriaceae</taxon>
        <taxon>Methylobacterium</taxon>
    </lineage>
</organism>
<keyword evidence="5" id="KW-0805">Transcription regulation</keyword>
<evidence type="ECO:0000259" key="7">
    <source>
        <dbReference type="Pfam" id="PF01619"/>
    </source>
</evidence>
<evidence type="ECO:0000259" key="9">
    <source>
        <dbReference type="Pfam" id="PF18327"/>
    </source>
</evidence>
<gene>
    <name evidence="10" type="primary">putA</name>
    <name evidence="10" type="ORF">MOTC310_07230</name>
</gene>
<dbReference type="Gene3D" id="3.40.605.10">
    <property type="entry name" value="Aldehyde Dehydrogenase, Chain A, domain 1"/>
    <property type="match status" value="1"/>
</dbReference>
<keyword evidence="5" id="KW-0804">Transcription</keyword>
<dbReference type="InterPro" id="IPR016160">
    <property type="entry name" value="Ald_DH_CS_CYS"/>
</dbReference>
<dbReference type="RefSeq" id="WP_331301302.1">
    <property type="nucleotide sequence ID" value="NZ_MLCA01000001.1"/>
</dbReference>
<comment type="caution">
    <text evidence="10">The sequence shown here is derived from an EMBL/GenBank/DDBJ whole genome shotgun (WGS) entry which is preliminary data.</text>
</comment>
<evidence type="ECO:0000256" key="3">
    <source>
        <dbReference type="ARBA" id="ARBA00023027"/>
    </source>
</evidence>
<feature type="domain" description="Aldehyde dehydrogenase" evidence="6">
    <location>
        <begin position="588"/>
        <end position="1024"/>
    </location>
</feature>
<comment type="cofactor">
    <cofactor evidence="5">
        <name>FAD</name>
        <dbReference type="ChEBI" id="CHEBI:57692"/>
    </cofactor>
</comment>
<sequence length="1226" mass="128894">MSGSGVVDDAAAGVGDPFHAFAAGLPERSPLREAVVAACRRPEAACVAPLVEQARLSPEAGRRVAADARRLVETLRRQGRRGGIEGLIHEYALSSQEGVALMCLAEALLRVPDAPTRDALIRDKIAGGDWSAHLGHSPSPFVNAATWALLVTGKLAATRDEAGLSAALTRLIARGGEPVIRTGVDLAMRMMGEQFVAGRTIAEALRNAARLEAKGFTYSYDMLGEAAVTAEDAERYRRAYADAIAAIGATSAGRGVLLGPGISIKLSALHPRYVRSQRDRVLAELYPRVQDLARLARGYGIGLNIDAEEADRLDLSLDILERLAADPDLAGWDGLGFVVQAYGRRCPFVIDVLIDLARRCRRRLMVRLVKGAYWDSEIKRAQVDGLADFPVFTRKVHTDVSYLACARRLLAAPDAVFPQFATHNAQTLASIVEMAGPDFRLGQYEFQCLHGMGEPLYEAVVAGEILRRPCRVYAPVGTHETLLAYLVRRLLENGANTSFVNRVADEDVPVAALVTDPVFAVESMPDPGAPHEGIAAPRDLYGPDRASAAGLDLADEAALARLAEGLTVSGRTAWRAVPSGAGDAADGTPVRNPADHRDVVGFCRAATAVAVADAVARAEAAAWAATPAVARAACLRRAADAFEAQMPRLIGLIVREAGKTYASAVAEIREAVDFLRYAAAEAERTLRDAQAPLGPVACIAPWNFPLAIFVGQVAAALAAGNTVLAKPAEETPLIAAAAVRVLHAAGIPAEALHLLPGDGRVGAALVEDPRVQGVMFTGSTAVAKGIQRALAERLNRFGEPVPFVAETGGQNALVVDSSALAEQVVADVIASAFDSAGQRCSALRILCLQEEVADRTLHMLKGALRELQVGDPRKLDVDVGPVITAGAADRIHEHVARMRARGFPVEQLPLPTEAGTGTFVPPTLIEIGAVADVEQEVFGPVLHVLRYRRDALDALLTAIDATGYGLTFGLHSRIDETIDHVLGRVRAGNRYVNRNIIGAVVGVQPFGGSGLSGTGPKAGGPLALGRLMRRSPVAARDGLPADDSALRPYTAWLRSQHRHDLADRLEAVRYPGRAAIALAGPVGERNLYALRPRGRVAAVAATETALLLQLGAILGTGNAAVVVGPAGRDPVLDDLPEACAARSARAPDLGRAGAIAGVLFAGDADDLLALNRAVAAREGAIVPIQARCPEALAAGDLYDPAGLVEEVSTTINTAAAGGNASLMSFG</sequence>
<dbReference type="GO" id="GO:0004657">
    <property type="term" value="F:proline dehydrogenase activity"/>
    <property type="evidence" value="ECO:0007669"/>
    <property type="project" value="UniProtKB-EC"/>
</dbReference>
<dbReference type="NCBIfam" id="NF008869">
    <property type="entry name" value="PRK11904.1"/>
    <property type="match status" value="1"/>
</dbReference>
<dbReference type="NCBIfam" id="TIGR01238">
    <property type="entry name" value="D1pyr5carbox3"/>
    <property type="match status" value="1"/>
</dbReference>
<comment type="catalytic activity">
    <reaction evidence="5">
        <text>L-proline + a quinone = (S)-1-pyrroline-5-carboxylate + a quinol + H(+)</text>
        <dbReference type="Rhea" id="RHEA:23784"/>
        <dbReference type="ChEBI" id="CHEBI:15378"/>
        <dbReference type="ChEBI" id="CHEBI:17388"/>
        <dbReference type="ChEBI" id="CHEBI:24646"/>
        <dbReference type="ChEBI" id="CHEBI:60039"/>
        <dbReference type="ChEBI" id="CHEBI:132124"/>
        <dbReference type="EC" id="1.5.5.2"/>
    </reaction>
</comment>
<dbReference type="SUPFAM" id="SSF81935">
    <property type="entry name" value="N-terminal domain of bifunctional PutA protein"/>
    <property type="match status" value="1"/>
</dbReference>
<evidence type="ECO:0000313" key="10">
    <source>
        <dbReference type="EMBL" id="MEE7490283.1"/>
    </source>
</evidence>
<protein>
    <recommendedName>
        <fullName evidence="5">Bifunctional protein PutA</fullName>
    </recommendedName>
    <domain>
        <recommendedName>
            <fullName evidence="5">Proline dehydrogenase</fullName>
            <ecNumber evidence="5">1.5.5.2</ecNumber>
        </recommendedName>
        <alternativeName>
            <fullName evidence="5">Proline oxidase</fullName>
        </alternativeName>
    </domain>
    <domain>
        <recommendedName>
            <fullName evidence="5">Delta-1-pyrroline-5-carboxylate dehydrogenase</fullName>
            <shortName evidence="5">P5C dehydrogenase</shortName>
            <ecNumber evidence="5">1.2.1.88</ecNumber>
        </recommendedName>
        <alternativeName>
            <fullName evidence="5">L-glutamate gamma-semialdehyde dehydrogenase</fullName>
        </alternativeName>
    </domain>
</protein>
<keyword evidence="5" id="KW-0642">Proline metabolism</keyword>
<name>A0ABU7TKF9_9HYPH</name>
<keyword evidence="11" id="KW-1185">Reference proteome</keyword>
<keyword evidence="3 5" id="KW-0520">NAD</keyword>
<evidence type="ECO:0000259" key="6">
    <source>
        <dbReference type="Pfam" id="PF00171"/>
    </source>
</evidence>
<comment type="pathway">
    <text evidence="1 5">Amino-acid degradation; L-proline degradation into L-glutamate; L-glutamate from L-proline: step 2/2.</text>
</comment>
<dbReference type="GO" id="GO:0003842">
    <property type="term" value="F:L-glutamate gamma-semialdehyde dehydrogenase activity"/>
    <property type="evidence" value="ECO:0007669"/>
    <property type="project" value="UniProtKB-EC"/>
</dbReference>
<dbReference type="Pfam" id="PF18327">
    <property type="entry name" value="PRODH"/>
    <property type="match status" value="1"/>
</dbReference>
<dbReference type="InterPro" id="IPR024082">
    <property type="entry name" value="PRODH_PutA_dom_II"/>
</dbReference>
<dbReference type="SUPFAM" id="SSF53720">
    <property type="entry name" value="ALDH-like"/>
    <property type="match status" value="1"/>
</dbReference>
<dbReference type="EMBL" id="MLCA01000001">
    <property type="protein sequence ID" value="MEE7490283.1"/>
    <property type="molecule type" value="Genomic_DNA"/>
</dbReference>
<evidence type="ECO:0000256" key="4">
    <source>
        <dbReference type="ARBA" id="ARBA00048142"/>
    </source>
</evidence>
<keyword evidence="5" id="KW-0274">FAD</keyword>
<comment type="catalytic activity">
    <reaction evidence="4 5">
        <text>L-glutamate 5-semialdehyde + NAD(+) + H2O = L-glutamate + NADH + 2 H(+)</text>
        <dbReference type="Rhea" id="RHEA:30235"/>
        <dbReference type="ChEBI" id="CHEBI:15377"/>
        <dbReference type="ChEBI" id="CHEBI:15378"/>
        <dbReference type="ChEBI" id="CHEBI:29985"/>
        <dbReference type="ChEBI" id="CHEBI:57540"/>
        <dbReference type="ChEBI" id="CHEBI:57945"/>
        <dbReference type="ChEBI" id="CHEBI:58066"/>
        <dbReference type="EC" id="1.2.1.88"/>
    </reaction>
</comment>
<dbReference type="Pfam" id="PF01619">
    <property type="entry name" value="Pro_dh"/>
    <property type="match status" value="1"/>
</dbReference>
<dbReference type="Gene3D" id="1.20.5.460">
    <property type="entry name" value="Single helix bin"/>
    <property type="match status" value="1"/>
</dbReference>
<dbReference type="PANTHER" id="PTHR42862:SF1">
    <property type="entry name" value="DELTA-1-PYRROLINE-5-CARBOXYLATE DEHYDROGENASE 2, ISOFORM A-RELATED"/>
    <property type="match status" value="1"/>
</dbReference>
<dbReference type="Pfam" id="PF14850">
    <property type="entry name" value="Pro_dh-DNA_bdg"/>
    <property type="match status" value="1"/>
</dbReference>
<dbReference type="PROSITE" id="PS00070">
    <property type="entry name" value="ALDEHYDE_DEHYDR_CYS"/>
    <property type="match status" value="1"/>
</dbReference>
<dbReference type="SUPFAM" id="SSF51730">
    <property type="entry name" value="FAD-linked oxidoreductase"/>
    <property type="match status" value="1"/>
</dbReference>
<dbReference type="Proteomes" id="UP001355206">
    <property type="component" value="Unassembled WGS sequence"/>
</dbReference>
<dbReference type="InterPro" id="IPR025703">
    <property type="entry name" value="Bifunct_PutA"/>
</dbReference>
<dbReference type="Gene3D" id="1.20.5.550">
    <property type="entry name" value="Single Helix bin"/>
    <property type="match status" value="1"/>
</dbReference>
<comment type="similarity">
    <text evidence="5">In the N-terminal section; belongs to the proline dehydrogenase family.</text>
</comment>
<dbReference type="InterPro" id="IPR016161">
    <property type="entry name" value="Ald_DH/histidinol_DH"/>
</dbReference>
<dbReference type="InterPro" id="IPR029041">
    <property type="entry name" value="FAD-linked_oxidoreductase-like"/>
</dbReference>
<keyword evidence="5" id="KW-0678">Repressor</keyword>
<evidence type="ECO:0000256" key="1">
    <source>
        <dbReference type="ARBA" id="ARBA00004786"/>
    </source>
</evidence>
<dbReference type="EC" id="1.2.1.88" evidence="5"/>
<dbReference type="InterPro" id="IPR016162">
    <property type="entry name" value="Ald_DH_N"/>
</dbReference>
<dbReference type="InterPro" id="IPR016163">
    <property type="entry name" value="Ald_DH_C"/>
</dbReference>
<dbReference type="NCBIfam" id="NF008772">
    <property type="entry name" value="PRK11809.1"/>
    <property type="match status" value="1"/>
</dbReference>
<feature type="domain" description="Proline dehydrogenase PutA" evidence="8">
    <location>
        <begin position="84"/>
        <end position="195"/>
    </location>
</feature>
<reference evidence="10 11" key="1">
    <citation type="journal article" date="2012" name="Genet. Mol. Biol.">
        <title>Analysis of 16S rRNA and mxaF genes revealing insights into Methylobacterium niche-specific plant association.</title>
        <authorList>
            <person name="Dourado M.N."/>
            <person name="Andreote F.D."/>
            <person name="Dini-Andreote F."/>
            <person name="Conti R."/>
            <person name="Araujo J.M."/>
            <person name="Araujo W.L."/>
        </authorList>
    </citation>
    <scope>NUCLEOTIDE SEQUENCE [LARGE SCALE GENOMIC DNA]</scope>
    <source>
        <strain evidence="10 11">TC3-10</strain>
    </source>
</reference>
<comment type="function">
    <text evidence="5">Oxidizes proline to glutamate for use as a carbon and nitrogen source.</text>
</comment>
<dbReference type="EC" id="1.5.5.2" evidence="5"/>
<dbReference type="PANTHER" id="PTHR42862">
    <property type="entry name" value="DELTA-1-PYRROLINE-5-CARBOXYLATE DEHYDROGENASE 1, ISOFORM A-RELATED"/>
    <property type="match status" value="1"/>
</dbReference>
<evidence type="ECO:0000313" key="11">
    <source>
        <dbReference type="Proteomes" id="UP001355206"/>
    </source>
</evidence>
<feature type="domain" description="Proline dehydrogenase" evidence="7">
    <location>
        <begin position="204"/>
        <end position="502"/>
    </location>
</feature>